<keyword evidence="1" id="KW-0812">Transmembrane</keyword>
<keyword evidence="1" id="KW-0472">Membrane</keyword>
<accession>A0AAW1DSI9</accession>
<sequence>MFMVTPKLCANEMFKYLVMLIVIFSSVDNAVSMRMKSRTVDDYSDKIHNSNRPLTLKECYRTRLKMDDENYRNVINWYKSCIKLGESKSGQQKDAYTMKLIQNLLRSSSEFFSQTKLLPETVARIEKECSSMVDRILYSSSMAPKKSSGTVTDDSNNSTCVKKTKTDDDLAVLLNHIRWAAFIALALILLILIVLLYFCLATFNQSNAQTCKCPCYCAAKNQRSPDKVSSLSNLTIISANQSKEQMQHIPSKPPIMRYKETKKWPNAGTDKCYVRKDYDDVLSTYEKHCTSRFKQPSI</sequence>
<protein>
    <submittedName>
        <fullName evidence="2">Uncharacterized protein</fullName>
    </submittedName>
</protein>
<feature type="transmembrane region" description="Helical" evidence="1">
    <location>
        <begin position="179"/>
        <end position="203"/>
    </location>
</feature>
<gene>
    <name evidence="2" type="ORF">O3M35_000926</name>
</gene>
<proteinExistence type="predicted"/>
<comment type="caution">
    <text evidence="2">The sequence shown here is derived from an EMBL/GenBank/DDBJ whole genome shotgun (WGS) entry which is preliminary data.</text>
</comment>
<name>A0AAW1DSI9_9HEMI</name>
<dbReference type="EMBL" id="JAPXFL010000001">
    <property type="protein sequence ID" value="KAK9512523.1"/>
    <property type="molecule type" value="Genomic_DNA"/>
</dbReference>
<organism evidence="2 3">
    <name type="scientific">Rhynocoris fuscipes</name>
    <dbReference type="NCBI Taxonomy" id="488301"/>
    <lineage>
        <taxon>Eukaryota</taxon>
        <taxon>Metazoa</taxon>
        <taxon>Ecdysozoa</taxon>
        <taxon>Arthropoda</taxon>
        <taxon>Hexapoda</taxon>
        <taxon>Insecta</taxon>
        <taxon>Pterygota</taxon>
        <taxon>Neoptera</taxon>
        <taxon>Paraneoptera</taxon>
        <taxon>Hemiptera</taxon>
        <taxon>Heteroptera</taxon>
        <taxon>Panheteroptera</taxon>
        <taxon>Cimicomorpha</taxon>
        <taxon>Reduviidae</taxon>
        <taxon>Harpactorinae</taxon>
        <taxon>Harpactorini</taxon>
        <taxon>Rhynocoris</taxon>
    </lineage>
</organism>
<dbReference type="AlphaFoldDB" id="A0AAW1DSI9"/>
<dbReference type="Proteomes" id="UP001461498">
    <property type="component" value="Unassembled WGS sequence"/>
</dbReference>
<evidence type="ECO:0000256" key="1">
    <source>
        <dbReference type="SAM" id="Phobius"/>
    </source>
</evidence>
<keyword evidence="3" id="KW-1185">Reference proteome</keyword>
<reference evidence="2 3" key="1">
    <citation type="submission" date="2022-12" db="EMBL/GenBank/DDBJ databases">
        <title>Chromosome-level genome assembly of true bugs.</title>
        <authorList>
            <person name="Ma L."/>
            <person name="Li H."/>
        </authorList>
    </citation>
    <scope>NUCLEOTIDE SEQUENCE [LARGE SCALE GENOMIC DNA]</scope>
    <source>
        <strain evidence="2">Lab_2022b</strain>
    </source>
</reference>
<evidence type="ECO:0000313" key="2">
    <source>
        <dbReference type="EMBL" id="KAK9512523.1"/>
    </source>
</evidence>
<keyword evidence="1" id="KW-1133">Transmembrane helix</keyword>
<evidence type="ECO:0000313" key="3">
    <source>
        <dbReference type="Proteomes" id="UP001461498"/>
    </source>
</evidence>